<evidence type="ECO:0000313" key="1">
    <source>
        <dbReference type="EMBL" id="OSI20412.1"/>
    </source>
</evidence>
<proteinExistence type="predicted"/>
<organism evidence="1 2">
    <name type="scientific">Neisseria dumasiana</name>
    <dbReference type="NCBI Taxonomy" id="1931275"/>
    <lineage>
        <taxon>Bacteria</taxon>
        <taxon>Pseudomonadati</taxon>
        <taxon>Pseudomonadota</taxon>
        <taxon>Betaproteobacteria</taxon>
        <taxon>Neisseriales</taxon>
        <taxon>Neisseriaceae</taxon>
        <taxon>Neisseria</taxon>
    </lineage>
</organism>
<dbReference type="Proteomes" id="UP000193303">
    <property type="component" value="Unassembled WGS sequence"/>
</dbReference>
<accession>A0A1X3DHD7</accession>
<dbReference type="AlphaFoldDB" id="A0A1X3DHD7"/>
<sequence length="99" mass="11692">MRNLKSIAKAYLYQMAIAADQMFNAATGGHADETLSSRIYRHSTFTVPARRRWEIAMKVVNRLFFWQKNHCRAAYENEKRRKHFPQHFKEQPSCTAESN</sequence>
<evidence type="ECO:0000313" key="2">
    <source>
        <dbReference type="Proteomes" id="UP000193303"/>
    </source>
</evidence>
<gene>
    <name evidence="1" type="ORF">BV912_07530</name>
</gene>
<comment type="caution">
    <text evidence="1">The sequence shown here is derived from an EMBL/GenBank/DDBJ whole genome shotgun (WGS) entry which is preliminary data.</text>
</comment>
<dbReference type="RefSeq" id="WP_085359584.1">
    <property type="nucleotide sequence ID" value="NZ_MTAB01000015.1"/>
</dbReference>
<dbReference type="OrthoDB" id="8451539at2"/>
<name>A0A1X3DHD7_9NEIS</name>
<reference evidence="2" key="1">
    <citation type="submission" date="2017-01" db="EMBL/GenBank/DDBJ databases">
        <authorList>
            <person name="Mah S.A."/>
            <person name="Swanson W.J."/>
            <person name="Moy G.W."/>
            <person name="Vacquier V.D."/>
        </authorList>
    </citation>
    <scope>NUCLEOTIDE SEQUENCE [LARGE SCALE GENOMIC DNA]</scope>
    <source>
        <strain evidence="2">124861</strain>
    </source>
</reference>
<protein>
    <submittedName>
        <fullName evidence="1">Uncharacterized protein</fullName>
    </submittedName>
</protein>
<dbReference type="EMBL" id="MTAB01000015">
    <property type="protein sequence ID" value="OSI20412.1"/>
    <property type="molecule type" value="Genomic_DNA"/>
</dbReference>